<dbReference type="EMBL" id="JAIQCV010000002">
    <property type="protein sequence ID" value="KAH1122964.1"/>
    <property type="molecule type" value="Genomic_DNA"/>
</dbReference>
<name>A0A9D3WFB3_9ROSI</name>
<sequence length="139" mass="15518">MYSKLSSWDVRQLSLAGVPPPHPSFGPDRIKCGLFRLALSPSKVLMARNGFNSSSGLLSSNVCLRMQKRQGEELVMTTHVVFVGMDLKRCCMFSEIALQLGTSGTSSFQKECLLDYSPDPSLNGWRKTFKTIKLHFWVG</sequence>
<dbReference type="Proteomes" id="UP000828251">
    <property type="component" value="Unassembled WGS sequence"/>
</dbReference>
<protein>
    <submittedName>
        <fullName evidence="1">Uncharacterized protein</fullName>
    </submittedName>
</protein>
<keyword evidence="2" id="KW-1185">Reference proteome</keyword>
<proteinExistence type="predicted"/>
<comment type="caution">
    <text evidence="1">The sequence shown here is derived from an EMBL/GenBank/DDBJ whole genome shotgun (WGS) entry which is preliminary data.</text>
</comment>
<accession>A0A9D3WFB3</accession>
<dbReference type="AlphaFoldDB" id="A0A9D3WFB3"/>
<evidence type="ECO:0000313" key="2">
    <source>
        <dbReference type="Proteomes" id="UP000828251"/>
    </source>
</evidence>
<evidence type="ECO:0000313" key="1">
    <source>
        <dbReference type="EMBL" id="KAH1122964.1"/>
    </source>
</evidence>
<gene>
    <name evidence="1" type="ORF">J1N35_006124</name>
</gene>
<organism evidence="1 2">
    <name type="scientific">Gossypium stocksii</name>
    <dbReference type="NCBI Taxonomy" id="47602"/>
    <lineage>
        <taxon>Eukaryota</taxon>
        <taxon>Viridiplantae</taxon>
        <taxon>Streptophyta</taxon>
        <taxon>Embryophyta</taxon>
        <taxon>Tracheophyta</taxon>
        <taxon>Spermatophyta</taxon>
        <taxon>Magnoliopsida</taxon>
        <taxon>eudicotyledons</taxon>
        <taxon>Gunneridae</taxon>
        <taxon>Pentapetalae</taxon>
        <taxon>rosids</taxon>
        <taxon>malvids</taxon>
        <taxon>Malvales</taxon>
        <taxon>Malvaceae</taxon>
        <taxon>Malvoideae</taxon>
        <taxon>Gossypium</taxon>
    </lineage>
</organism>
<reference evidence="1 2" key="1">
    <citation type="journal article" date="2021" name="Plant Biotechnol. J.">
        <title>Multi-omics assisted identification of the key and species-specific regulatory components of drought-tolerant mechanisms in Gossypium stocksii.</title>
        <authorList>
            <person name="Yu D."/>
            <person name="Ke L."/>
            <person name="Zhang D."/>
            <person name="Wu Y."/>
            <person name="Sun Y."/>
            <person name="Mei J."/>
            <person name="Sun J."/>
            <person name="Sun Y."/>
        </authorList>
    </citation>
    <scope>NUCLEOTIDE SEQUENCE [LARGE SCALE GENOMIC DNA]</scope>
    <source>
        <strain evidence="2">cv. E1</strain>
        <tissue evidence="1">Leaf</tissue>
    </source>
</reference>